<evidence type="ECO:0000256" key="1">
    <source>
        <dbReference type="ARBA" id="ARBA00004123"/>
    </source>
</evidence>
<keyword evidence="11" id="KW-1185">Reference proteome</keyword>
<evidence type="ECO:0000256" key="8">
    <source>
        <dbReference type="RuleBase" id="RU364024"/>
    </source>
</evidence>
<dbReference type="Pfam" id="PF03849">
    <property type="entry name" value="Tfb2"/>
    <property type="match status" value="1"/>
</dbReference>
<evidence type="ECO:0000256" key="7">
    <source>
        <dbReference type="ARBA" id="ARBA00023242"/>
    </source>
</evidence>
<keyword evidence="4 8" id="KW-0805">Transcription regulation</keyword>
<dbReference type="InterPro" id="IPR004598">
    <property type="entry name" value="TFIIH_p52/Tfb2"/>
</dbReference>
<comment type="function">
    <text evidence="8">Component of the general transcription and DNA repair factor IIH (TFIIH) core complex which is involved in general and transcription-coupled nucleotide excision repair (NER) of damaged DNA.</text>
</comment>
<accession>A0ABN8LPP9</accession>
<comment type="similarity">
    <text evidence="2 8">Belongs to the TFB2 family.</text>
</comment>
<evidence type="ECO:0000313" key="10">
    <source>
        <dbReference type="EMBL" id="CAH3017685.1"/>
    </source>
</evidence>
<reference evidence="10 11" key="1">
    <citation type="submission" date="2022-05" db="EMBL/GenBank/DDBJ databases">
        <authorList>
            <consortium name="Genoscope - CEA"/>
            <person name="William W."/>
        </authorList>
    </citation>
    <scope>NUCLEOTIDE SEQUENCE [LARGE SCALE GENOMIC DNA]</scope>
</reference>
<keyword evidence="3 8" id="KW-0227">DNA damage</keyword>
<evidence type="ECO:0000256" key="4">
    <source>
        <dbReference type="ARBA" id="ARBA00023015"/>
    </source>
</evidence>
<sequence>MSNMAADGSSFFRHLQCRDLHQYLGSLPSGILDRLYNHPAICLAVFRELPELAKQFVMRTLFADQPVPETLVAAWVKSDHQKHYIGSVNRLKALRIWRESSGGTTNRLEMNAIFRSNLKIALCGGGNPWIGSGDQPERDKHARDIPFLDKYSMERWEAVLHFMTGCTATEESAVVSQDVVRVLVLSGLMKCETPGSRPVISPAGFQFLLMDTASQVWYFMLQYLETVEGRSMDLVECLSFLFQISFATLGKEYSTDGMSESQSKFLQHLREFGLVFQRKRKSKRYYPTRLAINLASAGIGSTAVTNTDEKGFIVVETNYRVYAYTGSTLQVALVGLFAEIICRFPNFCVGMLTRDSVQQALASGISAEQILHFLRTRAHPEMLKKTPIIPPTISDQIRLWELERSRMTFTEGVLYNQFLSQADFETLRKYAEDLGVLMWANSSKRVIVVSRSGHDDVKRFWKRQKQNT</sequence>
<dbReference type="EMBL" id="CALNXI010000068">
    <property type="protein sequence ID" value="CAH3017685.1"/>
    <property type="molecule type" value="Genomic_DNA"/>
</dbReference>
<proteinExistence type="inferred from homology"/>
<dbReference type="PANTHER" id="PTHR13152:SF0">
    <property type="entry name" value="GENERAL TRANSCRIPTION FACTOR IIH SUBUNIT 4"/>
    <property type="match status" value="1"/>
</dbReference>
<dbReference type="NCBIfam" id="TIGR00625">
    <property type="entry name" value="tfb2"/>
    <property type="match status" value="1"/>
</dbReference>
<keyword evidence="6 8" id="KW-0234">DNA repair</keyword>
<comment type="caution">
    <text evidence="10">The sequence shown here is derived from an EMBL/GenBank/DDBJ whole genome shotgun (WGS) entry which is preliminary data.</text>
</comment>
<dbReference type="InterPro" id="IPR040662">
    <property type="entry name" value="Tfb2_C"/>
</dbReference>
<dbReference type="Gene3D" id="3.30.70.2610">
    <property type="match status" value="1"/>
</dbReference>
<feature type="domain" description="Transcription factor Tfb2 C-terminal" evidence="9">
    <location>
        <begin position="395"/>
        <end position="462"/>
    </location>
</feature>
<dbReference type="Pfam" id="PF18307">
    <property type="entry name" value="Tfb2_C"/>
    <property type="match status" value="1"/>
</dbReference>
<organism evidence="10 11">
    <name type="scientific">Porites evermanni</name>
    <dbReference type="NCBI Taxonomy" id="104178"/>
    <lineage>
        <taxon>Eukaryota</taxon>
        <taxon>Metazoa</taxon>
        <taxon>Cnidaria</taxon>
        <taxon>Anthozoa</taxon>
        <taxon>Hexacorallia</taxon>
        <taxon>Scleractinia</taxon>
        <taxon>Fungiina</taxon>
        <taxon>Poritidae</taxon>
        <taxon>Porites</taxon>
    </lineage>
</organism>
<protein>
    <recommendedName>
        <fullName evidence="8">General transcription factor IIH subunit 4</fullName>
    </recommendedName>
</protein>
<dbReference type="PANTHER" id="PTHR13152">
    <property type="entry name" value="TFIIH, POLYPEPTIDE 4"/>
    <property type="match status" value="1"/>
</dbReference>
<evidence type="ECO:0000256" key="2">
    <source>
        <dbReference type="ARBA" id="ARBA00007132"/>
    </source>
</evidence>
<evidence type="ECO:0000313" key="11">
    <source>
        <dbReference type="Proteomes" id="UP001159427"/>
    </source>
</evidence>
<evidence type="ECO:0000256" key="6">
    <source>
        <dbReference type="ARBA" id="ARBA00023204"/>
    </source>
</evidence>
<evidence type="ECO:0000256" key="5">
    <source>
        <dbReference type="ARBA" id="ARBA00023163"/>
    </source>
</evidence>
<keyword evidence="7 8" id="KW-0539">Nucleus</keyword>
<evidence type="ECO:0000259" key="9">
    <source>
        <dbReference type="Pfam" id="PF18307"/>
    </source>
</evidence>
<keyword evidence="5 8" id="KW-0804">Transcription</keyword>
<evidence type="ECO:0000256" key="3">
    <source>
        <dbReference type="ARBA" id="ARBA00022763"/>
    </source>
</evidence>
<name>A0ABN8LPP9_9CNID</name>
<gene>
    <name evidence="10" type="ORF">PEVE_00039069</name>
</gene>
<dbReference type="Proteomes" id="UP001159427">
    <property type="component" value="Unassembled WGS sequence"/>
</dbReference>
<comment type="subcellular location">
    <subcellularLocation>
        <location evidence="1 8">Nucleus</location>
    </subcellularLocation>
</comment>